<feature type="compositionally biased region" description="Basic and acidic residues" evidence="1">
    <location>
        <begin position="1"/>
        <end position="12"/>
    </location>
</feature>
<organism evidence="2 3">
    <name type="scientific">Nocardia wallacei</name>
    <dbReference type="NCBI Taxonomy" id="480035"/>
    <lineage>
        <taxon>Bacteria</taxon>
        <taxon>Bacillati</taxon>
        <taxon>Actinomycetota</taxon>
        <taxon>Actinomycetes</taxon>
        <taxon>Mycobacteriales</taxon>
        <taxon>Nocardiaceae</taxon>
        <taxon>Nocardia</taxon>
    </lineage>
</organism>
<evidence type="ECO:0000313" key="3">
    <source>
        <dbReference type="Proteomes" id="UP000516173"/>
    </source>
</evidence>
<dbReference type="AlphaFoldDB" id="A0A7G1KEY8"/>
<proteinExistence type="predicted"/>
<dbReference type="RefSeq" id="WP_187687297.1">
    <property type="nucleotide sequence ID" value="NZ_AP023396.1"/>
</dbReference>
<dbReference type="Proteomes" id="UP000516173">
    <property type="component" value="Chromosome"/>
</dbReference>
<name>A0A7G1KEY8_9NOCA</name>
<feature type="region of interest" description="Disordered" evidence="1">
    <location>
        <begin position="1"/>
        <end position="44"/>
    </location>
</feature>
<dbReference type="EMBL" id="AP023396">
    <property type="protein sequence ID" value="BCK53832.1"/>
    <property type="molecule type" value="Genomic_DNA"/>
</dbReference>
<gene>
    <name evidence="2" type="ORF">NWFMUON74_16040</name>
</gene>
<reference evidence="2 3" key="1">
    <citation type="submission" date="2020-08" db="EMBL/GenBank/DDBJ databases">
        <title>Genome Sequencing of Nocardia wallacei strain FMUON74 and assembly.</title>
        <authorList>
            <person name="Toyokawa M."/>
            <person name="Uesaka K."/>
        </authorList>
    </citation>
    <scope>NUCLEOTIDE SEQUENCE [LARGE SCALE GENOMIC DNA]</scope>
    <source>
        <strain evidence="2 3">FMUON74</strain>
    </source>
</reference>
<protein>
    <recommendedName>
        <fullName evidence="4">CsbD family protein</fullName>
    </recommendedName>
</protein>
<sequence>MSANDKFAHTVDDLSGTAKQVTGDDQRRDEGRTDQAEAGVKQAADDVKAALGEVVDKLRDRFGK</sequence>
<feature type="compositionally biased region" description="Basic and acidic residues" evidence="1">
    <location>
        <begin position="22"/>
        <end position="35"/>
    </location>
</feature>
<evidence type="ECO:0008006" key="4">
    <source>
        <dbReference type="Google" id="ProtNLM"/>
    </source>
</evidence>
<dbReference type="GeneID" id="80346194"/>
<keyword evidence="3" id="KW-1185">Reference proteome</keyword>
<dbReference type="KEGG" id="nwl:NWFMUON74_16040"/>
<accession>A0A7G1KEY8</accession>
<evidence type="ECO:0000256" key="1">
    <source>
        <dbReference type="SAM" id="MobiDB-lite"/>
    </source>
</evidence>
<evidence type="ECO:0000313" key="2">
    <source>
        <dbReference type="EMBL" id="BCK53832.1"/>
    </source>
</evidence>